<dbReference type="InterPro" id="IPR006935">
    <property type="entry name" value="Helicase/UvrB_N"/>
</dbReference>
<keyword evidence="2" id="KW-0347">Helicase</keyword>
<dbReference type="Gene3D" id="3.40.50.300">
    <property type="entry name" value="P-loop containing nucleotide triphosphate hydrolases"/>
    <property type="match status" value="2"/>
</dbReference>
<dbReference type="InterPro" id="IPR014001">
    <property type="entry name" value="Helicase_ATP-bd"/>
</dbReference>
<gene>
    <name evidence="2" type="ORF">OJ962_20405</name>
</gene>
<keyword evidence="2" id="KW-0547">Nucleotide-binding</keyword>
<dbReference type="Proteomes" id="UP001147700">
    <property type="component" value="Unassembled WGS sequence"/>
</dbReference>
<dbReference type="InterPro" id="IPR003593">
    <property type="entry name" value="AAA+_ATPase"/>
</dbReference>
<comment type="caution">
    <text evidence="2">The sequence shown here is derived from an EMBL/GenBank/DDBJ whole genome shotgun (WGS) entry which is preliminary data.</text>
</comment>
<dbReference type="InterPro" id="IPR027417">
    <property type="entry name" value="P-loop_NTPase"/>
</dbReference>
<dbReference type="PROSITE" id="PS51192">
    <property type="entry name" value="HELICASE_ATP_BIND_1"/>
    <property type="match status" value="1"/>
</dbReference>
<keyword evidence="2" id="KW-0067">ATP-binding</keyword>
<feature type="domain" description="Helicase ATP-binding" evidence="1">
    <location>
        <begin position="26"/>
        <end position="254"/>
    </location>
</feature>
<protein>
    <submittedName>
        <fullName evidence="2">DEAD/DEAH box helicase family protein</fullName>
    </submittedName>
</protein>
<keyword evidence="3" id="KW-1185">Reference proteome</keyword>
<sequence>MTRFRELQFYGEWRPYQRAALAAFEKDRHNGRLRTHIVAPPGSGKTLLGVELIRRVGKRALVLAPNQGIQQQWPRAVASFTDRPEEVAGADPLKPIACLSYQALCQLEDPEILLGRLAQSRWADERAAATGMTREEALREGEAFEGEAANRRARELARISAALKREVARGEHAGVELRDLLSEPARKRVQQLANMGVGVVLLDECHHLASLWGYVVRAVLQELPEGVHVIGLTATPPVSLPEAEAELYDALLGPVDFTVPTPAVVRDGHLAPYQELAILTEPLQAERDWLAEHDTRFRELITALHDGDFPEWVIGRLHDRRRSAEDETELSWPEFQRRSPKLARAGVRFLLSADLRVPTGAPRGEAYRRRPDLDDWLVLLEDYALRKLASDPSREAADQYEAIAAALRELGFNLTRQGIRRGTSEVDRLLTGSQAKAHALVDVLAHELEHRGERTRALVLTDAELAAQRPDDALTGVLDPAAGTARHVLLAIAADDRVAHLRPLLVSGRGLRCHPADAEVLLTALEATAQDHFKLTDWEAEPDGLLVTLHSQGAEWMPRAWVELATRLFVEGTTQVLVGTRALLGEGWNCPPLNVLIDMTIATTGVSVQQMRGRSLRLDPADPQKVASNWDVVCVAPDLVRGNADYERFVRKHLNLFAPAEDGEVEAGPSHVHPELGPFGPPPVERFRELNAQLLQRAAQRDAARERWKIGTPYRGVELPTLLVRRRSQAPAPKVTSKPGRPLHLSQRVPIGTGLGGGAAFGALGVAASAPPLLIGLALAPAGLAWAAVRLGAAKQRLPLVLPLDAAARAVIDAYRELDELTPEAANSLTIEPRASGYLRCELTRATAEEGKRFATALDELVSLSDNPRYLVSRPLADPRRGPLGLLGRVLTRRPPFDERLHPVPADLARNKERAEAFARASRRHMGPGRLVFTQRSEEGHEARAEAASADGGYETLVRDVWV</sequence>
<dbReference type="Pfam" id="PF04851">
    <property type="entry name" value="ResIII"/>
    <property type="match status" value="1"/>
</dbReference>
<name>A0ABT4RMX1_9ACTN</name>
<evidence type="ECO:0000313" key="3">
    <source>
        <dbReference type="Proteomes" id="UP001147700"/>
    </source>
</evidence>
<keyword evidence="2" id="KW-0378">Hydrolase</keyword>
<dbReference type="PANTHER" id="PTHR47396:SF1">
    <property type="entry name" value="ATP-DEPENDENT HELICASE IRC3-RELATED"/>
    <property type="match status" value="1"/>
</dbReference>
<dbReference type="InterPro" id="IPR050742">
    <property type="entry name" value="Helicase_Restrict-Modif_Enz"/>
</dbReference>
<dbReference type="RefSeq" id="WP_202957792.1">
    <property type="nucleotide sequence ID" value="NZ_JAPCID010000030.1"/>
</dbReference>
<evidence type="ECO:0000313" key="2">
    <source>
        <dbReference type="EMBL" id="MDA0139876.1"/>
    </source>
</evidence>
<dbReference type="SUPFAM" id="SSF52540">
    <property type="entry name" value="P-loop containing nucleoside triphosphate hydrolases"/>
    <property type="match status" value="2"/>
</dbReference>
<evidence type="ECO:0000259" key="1">
    <source>
        <dbReference type="PROSITE" id="PS51192"/>
    </source>
</evidence>
<dbReference type="CDD" id="cd18785">
    <property type="entry name" value="SF2_C"/>
    <property type="match status" value="1"/>
</dbReference>
<proteinExistence type="predicted"/>
<organism evidence="2 3">
    <name type="scientific">Solirubrobacter deserti</name>
    <dbReference type="NCBI Taxonomy" id="2282478"/>
    <lineage>
        <taxon>Bacteria</taxon>
        <taxon>Bacillati</taxon>
        <taxon>Actinomycetota</taxon>
        <taxon>Thermoleophilia</taxon>
        <taxon>Solirubrobacterales</taxon>
        <taxon>Solirubrobacteraceae</taxon>
        <taxon>Solirubrobacter</taxon>
    </lineage>
</organism>
<dbReference type="GO" id="GO:0004386">
    <property type="term" value="F:helicase activity"/>
    <property type="evidence" value="ECO:0007669"/>
    <property type="project" value="UniProtKB-KW"/>
</dbReference>
<accession>A0ABT4RMX1</accession>
<reference evidence="2" key="1">
    <citation type="submission" date="2022-10" db="EMBL/GenBank/DDBJ databases">
        <title>The WGS of Solirubrobacter sp. CPCC 204708.</title>
        <authorList>
            <person name="Jiang Z."/>
        </authorList>
    </citation>
    <scope>NUCLEOTIDE SEQUENCE</scope>
    <source>
        <strain evidence="2">CPCC 204708</strain>
    </source>
</reference>
<dbReference type="SMART" id="SM00487">
    <property type="entry name" value="DEXDc"/>
    <property type="match status" value="1"/>
</dbReference>
<dbReference type="SMART" id="SM00382">
    <property type="entry name" value="AAA"/>
    <property type="match status" value="1"/>
</dbReference>
<dbReference type="PANTHER" id="PTHR47396">
    <property type="entry name" value="TYPE I RESTRICTION ENZYME ECOKI R PROTEIN"/>
    <property type="match status" value="1"/>
</dbReference>
<dbReference type="EMBL" id="JAPCID010000030">
    <property type="protein sequence ID" value="MDA0139876.1"/>
    <property type="molecule type" value="Genomic_DNA"/>
</dbReference>